<name>A0AAD7UHZ3_9STRA</name>
<keyword evidence="3 5" id="KW-0862">Zinc</keyword>
<organism evidence="7 8">
    <name type="scientific">Chrysophaeum taylorii</name>
    <dbReference type="NCBI Taxonomy" id="2483200"/>
    <lineage>
        <taxon>Eukaryota</taxon>
        <taxon>Sar</taxon>
        <taxon>Stramenopiles</taxon>
        <taxon>Ochrophyta</taxon>
        <taxon>Pelagophyceae</taxon>
        <taxon>Pelagomonadales</taxon>
        <taxon>Pelagomonadaceae</taxon>
        <taxon>Chrysophaeum</taxon>
    </lineage>
</organism>
<keyword evidence="4" id="KW-0560">Oxidoreductase</keyword>
<comment type="cofactor">
    <cofactor evidence="1 5">
        <name>Zn(2+)</name>
        <dbReference type="ChEBI" id="CHEBI:29105"/>
    </cofactor>
</comment>
<proteinExistence type="inferred from homology"/>
<sequence length="360" mass="38679">METPGAFGDARKCKCYAAKAASEPLEAWEIERRGVGARDVGIDIRWSGICHSDIHCARNEWFQGLFPLVPGHEIAGVVAAVGPEVTKFKAGDKVGVGVFVDSCRECDKCRQGREQYCLKGKVGTYGAKFPYPHCAEMGATTYGGYSQYIVCDESYALRIPDNLDLAASAPLLCAGITTWSPLMFYGAQANSKVAVAGLGGLGHMAVKFAVALGAHTTVLSRSEVKREEALGLLGAHAFVNTKTAKAEPDSFDLIIDTISADHDLDALLSLVKPDGGNLCLVGLPPDKISVKPFSFVGQRKILSGSCIGGIKETQDMLDFCGRHNITCLVEKINARQINMAFDRAVDSDVKYRFVIDASSF</sequence>
<protein>
    <recommendedName>
        <fullName evidence="6">Enoyl reductase (ER) domain-containing protein</fullName>
    </recommendedName>
</protein>
<feature type="domain" description="Enoyl reductase (ER)" evidence="6">
    <location>
        <begin position="20"/>
        <end position="302"/>
    </location>
</feature>
<evidence type="ECO:0000313" key="7">
    <source>
        <dbReference type="EMBL" id="KAJ8604915.1"/>
    </source>
</evidence>
<dbReference type="InterPro" id="IPR011032">
    <property type="entry name" value="GroES-like_sf"/>
</dbReference>
<dbReference type="FunFam" id="3.40.50.720:FF:000022">
    <property type="entry name" value="Cinnamyl alcohol dehydrogenase"/>
    <property type="match status" value="1"/>
</dbReference>
<reference evidence="7" key="1">
    <citation type="submission" date="2023-01" db="EMBL/GenBank/DDBJ databases">
        <title>Metagenome sequencing of chrysophaentin producing Chrysophaeum taylorii.</title>
        <authorList>
            <person name="Davison J."/>
            <person name="Bewley C."/>
        </authorList>
    </citation>
    <scope>NUCLEOTIDE SEQUENCE</scope>
    <source>
        <strain evidence="7">NIES-1699</strain>
    </source>
</reference>
<dbReference type="PANTHER" id="PTHR42683">
    <property type="entry name" value="ALDEHYDE REDUCTASE"/>
    <property type="match status" value="1"/>
</dbReference>
<dbReference type="InterPro" id="IPR020843">
    <property type="entry name" value="ER"/>
</dbReference>
<dbReference type="SMART" id="SM00829">
    <property type="entry name" value="PKS_ER"/>
    <property type="match status" value="1"/>
</dbReference>
<dbReference type="InterPro" id="IPR002328">
    <property type="entry name" value="ADH_Zn_CS"/>
</dbReference>
<dbReference type="SUPFAM" id="SSF50129">
    <property type="entry name" value="GroES-like"/>
    <property type="match status" value="1"/>
</dbReference>
<dbReference type="AlphaFoldDB" id="A0AAD7UHZ3"/>
<dbReference type="Pfam" id="PF00107">
    <property type="entry name" value="ADH_zinc_N"/>
    <property type="match status" value="1"/>
</dbReference>
<dbReference type="EMBL" id="JAQMWT010000320">
    <property type="protein sequence ID" value="KAJ8604915.1"/>
    <property type="molecule type" value="Genomic_DNA"/>
</dbReference>
<evidence type="ECO:0000256" key="4">
    <source>
        <dbReference type="ARBA" id="ARBA00023002"/>
    </source>
</evidence>
<dbReference type="InterPro" id="IPR013154">
    <property type="entry name" value="ADH-like_N"/>
</dbReference>
<accession>A0AAD7UHZ3</accession>
<evidence type="ECO:0000256" key="5">
    <source>
        <dbReference type="RuleBase" id="RU361277"/>
    </source>
</evidence>
<dbReference type="Gene3D" id="3.40.50.720">
    <property type="entry name" value="NAD(P)-binding Rossmann-like Domain"/>
    <property type="match status" value="1"/>
</dbReference>
<evidence type="ECO:0000256" key="3">
    <source>
        <dbReference type="ARBA" id="ARBA00022833"/>
    </source>
</evidence>
<dbReference type="Proteomes" id="UP001230188">
    <property type="component" value="Unassembled WGS sequence"/>
</dbReference>
<dbReference type="SUPFAM" id="SSF51735">
    <property type="entry name" value="NAD(P)-binding Rossmann-fold domains"/>
    <property type="match status" value="1"/>
</dbReference>
<evidence type="ECO:0000259" key="6">
    <source>
        <dbReference type="SMART" id="SM00829"/>
    </source>
</evidence>
<comment type="similarity">
    <text evidence="5">Belongs to the zinc-containing alcohol dehydrogenase family.</text>
</comment>
<keyword evidence="2 5" id="KW-0479">Metal-binding</keyword>
<evidence type="ECO:0000256" key="2">
    <source>
        <dbReference type="ARBA" id="ARBA00022723"/>
    </source>
</evidence>
<dbReference type="InterPro" id="IPR047109">
    <property type="entry name" value="CAD-like"/>
</dbReference>
<evidence type="ECO:0000313" key="8">
    <source>
        <dbReference type="Proteomes" id="UP001230188"/>
    </source>
</evidence>
<dbReference type="Gene3D" id="3.90.180.10">
    <property type="entry name" value="Medium-chain alcohol dehydrogenases, catalytic domain"/>
    <property type="match status" value="1"/>
</dbReference>
<dbReference type="GO" id="GO:0016616">
    <property type="term" value="F:oxidoreductase activity, acting on the CH-OH group of donors, NAD or NADP as acceptor"/>
    <property type="evidence" value="ECO:0007669"/>
    <property type="project" value="InterPro"/>
</dbReference>
<dbReference type="InterPro" id="IPR013149">
    <property type="entry name" value="ADH-like_C"/>
</dbReference>
<dbReference type="Pfam" id="PF08240">
    <property type="entry name" value="ADH_N"/>
    <property type="match status" value="1"/>
</dbReference>
<dbReference type="GO" id="GO:0008270">
    <property type="term" value="F:zinc ion binding"/>
    <property type="evidence" value="ECO:0007669"/>
    <property type="project" value="InterPro"/>
</dbReference>
<gene>
    <name evidence="7" type="ORF">CTAYLR_004309</name>
</gene>
<comment type="caution">
    <text evidence="7">The sequence shown here is derived from an EMBL/GenBank/DDBJ whole genome shotgun (WGS) entry which is preliminary data.</text>
</comment>
<dbReference type="InterPro" id="IPR036291">
    <property type="entry name" value="NAD(P)-bd_dom_sf"/>
</dbReference>
<dbReference type="PROSITE" id="PS00059">
    <property type="entry name" value="ADH_ZINC"/>
    <property type="match status" value="1"/>
</dbReference>
<keyword evidence="8" id="KW-1185">Reference proteome</keyword>
<dbReference type="CDD" id="cd05283">
    <property type="entry name" value="CAD1"/>
    <property type="match status" value="1"/>
</dbReference>
<evidence type="ECO:0000256" key="1">
    <source>
        <dbReference type="ARBA" id="ARBA00001947"/>
    </source>
</evidence>